<name>A0A2K3P437_TRIPR</name>
<comment type="caution">
    <text evidence="1">The sequence shown here is derived from an EMBL/GenBank/DDBJ whole genome shotgun (WGS) entry which is preliminary data.</text>
</comment>
<reference evidence="1 2" key="1">
    <citation type="journal article" date="2014" name="Am. J. Bot.">
        <title>Genome assembly and annotation for red clover (Trifolium pratense; Fabaceae).</title>
        <authorList>
            <person name="Istvanek J."/>
            <person name="Jaros M."/>
            <person name="Krenek A."/>
            <person name="Repkova J."/>
        </authorList>
    </citation>
    <scope>NUCLEOTIDE SEQUENCE [LARGE SCALE GENOMIC DNA]</scope>
    <source>
        <strain evidence="2">cv. Tatra</strain>
        <tissue evidence="1">Young leaves</tissue>
    </source>
</reference>
<accession>A0A2K3P437</accession>
<reference evidence="1 2" key="2">
    <citation type="journal article" date="2017" name="Front. Plant Sci.">
        <title>Gene Classification and Mining of Molecular Markers Useful in Red Clover (Trifolium pratense) Breeding.</title>
        <authorList>
            <person name="Istvanek J."/>
            <person name="Dluhosova J."/>
            <person name="Dluhos P."/>
            <person name="Patkova L."/>
            <person name="Nedelnik J."/>
            <person name="Repkova J."/>
        </authorList>
    </citation>
    <scope>NUCLEOTIDE SEQUENCE [LARGE SCALE GENOMIC DNA]</scope>
    <source>
        <strain evidence="2">cv. Tatra</strain>
        <tissue evidence="1">Young leaves</tissue>
    </source>
</reference>
<protein>
    <submittedName>
        <fullName evidence="1">Uncharacterized protein</fullName>
    </submittedName>
</protein>
<sequence length="215" mass="24623">MISFNNIEVFMGVYITSYLQVAKSFASISDASMDKESGGKILIRTYSLLKEAVGQRVVLLRHFELNSLKLQELNFKCALHYQEDGFISMIMFECQEYFAVAVLHRKMIPRGQWLQVQSIEIFRFDHENVAGSLNCSSICIMLAVTICVNGGSVIVTKILLKWRDLPPNTWKFAANIYLVVAILHRKRIERGSVHVPLVLLERLYLLSIVLENFHP</sequence>
<dbReference type="AlphaFoldDB" id="A0A2K3P437"/>
<dbReference type="EMBL" id="ASHM01003554">
    <property type="protein sequence ID" value="PNY10047.1"/>
    <property type="molecule type" value="Genomic_DNA"/>
</dbReference>
<evidence type="ECO:0000313" key="2">
    <source>
        <dbReference type="Proteomes" id="UP000236291"/>
    </source>
</evidence>
<gene>
    <name evidence="1" type="ORF">L195_g006613</name>
</gene>
<organism evidence="1 2">
    <name type="scientific">Trifolium pratense</name>
    <name type="common">Red clover</name>
    <dbReference type="NCBI Taxonomy" id="57577"/>
    <lineage>
        <taxon>Eukaryota</taxon>
        <taxon>Viridiplantae</taxon>
        <taxon>Streptophyta</taxon>
        <taxon>Embryophyta</taxon>
        <taxon>Tracheophyta</taxon>
        <taxon>Spermatophyta</taxon>
        <taxon>Magnoliopsida</taxon>
        <taxon>eudicotyledons</taxon>
        <taxon>Gunneridae</taxon>
        <taxon>Pentapetalae</taxon>
        <taxon>rosids</taxon>
        <taxon>fabids</taxon>
        <taxon>Fabales</taxon>
        <taxon>Fabaceae</taxon>
        <taxon>Papilionoideae</taxon>
        <taxon>50 kb inversion clade</taxon>
        <taxon>NPAAA clade</taxon>
        <taxon>Hologalegina</taxon>
        <taxon>IRL clade</taxon>
        <taxon>Trifolieae</taxon>
        <taxon>Trifolium</taxon>
    </lineage>
</organism>
<evidence type="ECO:0000313" key="1">
    <source>
        <dbReference type="EMBL" id="PNY10047.1"/>
    </source>
</evidence>
<proteinExistence type="predicted"/>
<dbReference type="Proteomes" id="UP000236291">
    <property type="component" value="Unassembled WGS sequence"/>
</dbReference>